<dbReference type="PANTHER" id="PTHR43668:SF4">
    <property type="entry name" value="ALLANTOINASE"/>
    <property type="match status" value="1"/>
</dbReference>
<evidence type="ECO:0000313" key="7">
    <source>
        <dbReference type="EMBL" id="OGJ01758.1"/>
    </source>
</evidence>
<dbReference type="PANTHER" id="PTHR43668">
    <property type="entry name" value="ALLANTOINASE"/>
    <property type="match status" value="1"/>
</dbReference>
<evidence type="ECO:0000259" key="6">
    <source>
        <dbReference type="Pfam" id="PF01979"/>
    </source>
</evidence>
<comment type="cofactor">
    <cofactor evidence="1">
        <name>Zn(2+)</name>
        <dbReference type="ChEBI" id="CHEBI:29105"/>
    </cofactor>
</comment>
<evidence type="ECO:0000256" key="5">
    <source>
        <dbReference type="ARBA" id="ARBA00022801"/>
    </source>
</evidence>
<dbReference type="GO" id="GO:0006145">
    <property type="term" value="P:purine nucleobase catabolic process"/>
    <property type="evidence" value="ECO:0007669"/>
    <property type="project" value="TreeGrafter"/>
</dbReference>
<dbReference type="AlphaFoldDB" id="A0A1F6Y5X5"/>
<keyword evidence="5 7" id="KW-0378">Hydrolase</keyword>
<dbReference type="InterPro" id="IPR002195">
    <property type="entry name" value="Dihydroorotase_CS"/>
</dbReference>
<dbReference type="PROSITE" id="PS00483">
    <property type="entry name" value="DIHYDROOROTASE_2"/>
    <property type="match status" value="1"/>
</dbReference>
<dbReference type="InterPro" id="IPR050138">
    <property type="entry name" value="DHOase/Allantoinase_Hydrolase"/>
</dbReference>
<dbReference type="GO" id="GO:0046872">
    <property type="term" value="F:metal ion binding"/>
    <property type="evidence" value="ECO:0007669"/>
    <property type="project" value="UniProtKB-KW"/>
</dbReference>
<sequence>MLTIEGNIVNTNKVFRGRIEIDQNGTITKIGEPGGDADFVFGDELIFPGFIDLHVHARECADHSQDYKEDFKTAGEAAINGGVVAFCEMPNNPVPPIDDKSYEEKKKLTEKSQAEVILYAGLGPNTKPLSKKVPYKVYMGHSVGNLFFTSYEDLEKTLESYRGQNVSFHCEDPRILEEHKNESTHTARRPKEAEVSAVNFALKMIEKYNLEGKICHLSTAVGLKKVEEARQRFVNVAVEVSPHHLYNDSEILTPKNEKWMQMNPPLRERSDRLALIEGLRRGVINFLATDHAPHTKEEKEKGASGTPQLDTYGAFTTWLMKEHKFTPEEIALVCSANPANFINEFTKTPYGKVKEGFAGSLTIIDPNKKFTVTEDKLKTKCGWSPFEGVTFPGSVVMTVIKGVAYENK</sequence>
<feature type="domain" description="Amidohydrolase-related" evidence="6">
    <location>
        <begin position="213"/>
        <end position="403"/>
    </location>
</feature>
<dbReference type="NCBIfam" id="TIGR00857">
    <property type="entry name" value="pyrC_multi"/>
    <property type="match status" value="1"/>
</dbReference>
<gene>
    <name evidence="7" type="ORF">A3G53_00915</name>
</gene>
<dbReference type="GO" id="GO:0004038">
    <property type="term" value="F:allantoinase activity"/>
    <property type="evidence" value="ECO:0007669"/>
    <property type="project" value="TreeGrafter"/>
</dbReference>
<dbReference type="InterPro" id="IPR032466">
    <property type="entry name" value="Metal_Hydrolase"/>
</dbReference>
<accession>A0A1F6Y5X5</accession>
<organism evidence="7 8">
    <name type="scientific">Candidatus Nomurabacteria bacterium RIFCSPLOWO2_12_FULL_44_11</name>
    <dbReference type="NCBI Taxonomy" id="1801796"/>
    <lineage>
        <taxon>Bacteria</taxon>
        <taxon>Candidatus Nomuraibacteriota</taxon>
    </lineage>
</organism>
<dbReference type="InterPro" id="IPR006680">
    <property type="entry name" value="Amidohydro-rel"/>
</dbReference>
<evidence type="ECO:0000256" key="1">
    <source>
        <dbReference type="ARBA" id="ARBA00001947"/>
    </source>
</evidence>
<reference evidence="7 8" key="1">
    <citation type="journal article" date="2016" name="Nat. Commun.">
        <title>Thousands of microbial genomes shed light on interconnected biogeochemical processes in an aquifer system.</title>
        <authorList>
            <person name="Anantharaman K."/>
            <person name="Brown C.T."/>
            <person name="Hug L.A."/>
            <person name="Sharon I."/>
            <person name="Castelle C.J."/>
            <person name="Probst A.J."/>
            <person name="Thomas B.C."/>
            <person name="Singh A."/>
            <person name="Wilkins M.J."/>
            <person name="Karaoz U."/>
            <person name="Brodie E.L."/>
            <person name="Williams K.H."/>
            <person name="Hubbard S.S."/>
            <person name="Banfield J.F."/>
        </authorList>
    </citation>
    <scope>NUCLEOTIDE SEQUENCE [LARGE SCALE GENOMIC DNA]</scope>
</reference>
<dbReference type="InterPro" id="IPR011059">
    <property type="entry name" value="Metal-dep_hydrolase_composite"/>
</dbReference>
<dbReference type="Pfam" id="PF01979">
    <property type="entry name" value="Amidohydro_1"/>
    <property type="match status" value="2"/>
</dbReference>
<protein>
    <submittedName>
        <fullName evidence="7">Amidohydrolase</fullName>
    </submittedName>
</protein>
<dbReference type="SUPFAM" id="SSF51556">
    <property type="entry name" value="Metallo-dependent hydrolases"/>
    <property type="match status" value="1"/>
</dbReference>
<comment type="function">
    <text evidence="2">Catalyzes the reversible cyclization of carbamoyl aspartate to dihydroorotate.</text>
</comment>
<dbReference type="GO" id="GO:0005737">
    <property type="term" value="C:cytoplasm"/>
    <property type="evidence" value="ECO:0007669"/>
    <property type="project" value="TreeGrafter"/>
</dbReference>
<feature type="domain" description="Amidohydrolase-related" evidence="6">
    <location>
        <begin position="46"/>
        <end position="96"/>
    </location>
</feature>
<dbReference type="Proteomes" id="UP000178645">
    <property type="component" value="Unassembled WGS sequence"/>
</dbReference>
<comment type="caution">
    <text evidence="7">The sequence shown here is derived from an EMBL/GenBank/DDBJ whole genome shotgun (WGS) entry which is preliminary data.</text>
</comment>
<evidence type="ECO:0000256" key="3">
    <source>
        <dbReference type="ARBA" id="ARBA00010286"/>
    </source>
</evidence>
<proteinExistence type="inferred from homology"/>
<keyword evidence="4" id="KW-0479">Metal-binding</keyword>
<dbReference type="EMBL" id="MFVU01000018">
    <property type="protein sequence ID" value="OGJ01758.1"/>
    <property type="molecule type" value="Genomic_DNA"/>
</dbReference>
<dbReference type="Gene3D" id="3.20.20.140">
    <property type="entry name" value="Metal-dependent hydrolases"/>
    <property type="match status" value="1"/>
</dbReference>
<evidence type="ECO:0000313" key="8">
    <source>
        <dbReference type="Proteomes" id="UP000178645"/>
    </source>
</evidence>
<evidence type="ECO:0000256" key="4">
    <source>
        <dbReference type="ARBA" id="ARBA00022723"/>
    </source>
</evidence>
<dbReference type="SUPFAM" id="SSF51338">
    <property type="entry name" value="Composite domain of metallo-dependent hydrolases"/>
    <property type="match status" value="1"/>
</dbReference>
<name>A0A1F6Y5X5_9BACT</name>
<evidence type="ECO:0000256" key="2">
    <source>
        <dbReference type="ARBA" id="ARBA00002368"/>
    </source>
</evidence>
<comment type="similarity">
    <text evidence="3">Belongs to the metallo-dependent hydrolases superfamily. DHOase family. Class I DHOase subfamily.</text>
</comment>